<name>A0A5D6WEA1_9FIRM</name>
<feature type="domain" description="HTH cro/C1-type" evidence="2">
    <location>
        <begin position="4"/>
        <end position="58"/>
    </location>
</feature>
<dbReference type="PANTHER" id="PTHR46558">
    <property type="entry name" value="TRACRIPTIONAL REGULATORY PROTEIN-RELATED-RELATED"/>
    <property type="match status" value="1"/>
</dbReference>
<dbReference type="SUPFAM" id="SSF47413">
    <property type="entry name" value="lambda repressor-like DNA-binding domains"/>
    <property type="match status" value="1"/>
</dbReference>
<comment type="caution">
    <text evidence="3">The sequence shown here is derived from an EMBL/GenBank/DDBJ whole genome shotgun (WGS) entry which is preliminary data.</text>
</comment>
<dbReference type="Proteomes" id="UP000322783">
    <property type="component" value="Unassembled WGS sequence"/>
</dbReference>
<keyword evidence="4" id="KW-1185">Reference proteome</keyword>
<evidence type="ECO:0000313" key="4">
    <source>
        <dbReference type="Proteomes" id="UP000322783"/>
    </source>
</evidence>
<gene>
    <name evidence="3" type="ORF">FZ041_14265</name>
</gene>
<sequence length="135" mass="15059">MYHLRELRIQKGLTQAELSKALQVSASSIGMYEQGRREPDNETLGRIANFFNVTTDYLLGRTDEPGGFQNGDGCGEGKAAGETAVTTVKPKAYVELHRLIDELPHSDVEELLNTAIFKKKKAEQVHEHVDDPDDF</sequence>
<dbReference type="RefSeq" id="WP_149190054.1">
    <property type="nucleotide sequence ID" value="NZ_VTOZ01000056.1"/>
</dbReference>
<evidence type="ECO:0000256" key="1">
    <source>
        <dbReference type="ARBA" id="ARBA00023125"/>
    </source>
</evidence>
<dbReference type="AlphaFoldDB" id="A0A5D6WEA1"/>
<dbReference type="Pfam" id="PF01381">
    <property type="entry name" value="HTH_3"/>
    <property type="match status" value="1"/>
</dbReference>
<protein>
    <submittedName>
        <fullName evidence="3">Helix-turn-helix transcriptional regulator</fullName>
    </submittedName>
</protein>
<dbReference type="Gene3D" id="1.10.260.40">
    <property type="entry name" value="lambda repressor-like DNA-binding domains"/>
    <property type="match status" value="1"/>
</dbReference>
<dbReference type="InterPro" id="IPR001387">
    <property type="entry name" value="Cro/C1-type_HTH"/>
</dbReference>
<dbReference type="CDD" id="cd00093">
    <property type="entry name" value="HTH_XRE"/>
    <property type="match status" value="1"/>
</dbReference>
<dbReference type="PROSITE" id="PS50943">
    <property type="entry name" value="HTH_CROC1"/>
    <property type="match status" value="1"/>
</dbReference>
<dbReference type="InterPro" id="IPR010982">
    <property type="entry name" value="Lambda_DNA-bd_dom_sf"/>
</dbReference>
<dbReference type="EMBL" id="VTOZ01000056">
    <property type="protein sequence ID" value="TYZ26210.1"/>
    <property type="molecule type" value="Genomic_DNA"/>
</dbReference>
<dbReference type="GO" id="GO:0003677">
    <property type="term" value="F:DNA binding"/>
    <property type="evidence" value="ECO:0007669"/>
    <property type="project" value="UniProtKB-KW"/>
</dbReference>
<keyword evidence="1" id="KW-0238">DNA-binding</keyword>
<reference evidence="3 4" key="1">
    <citation type="submission" date="2019-08" db="EMBL/GenBank/DDBJ databases">
        <title>Selenomonas sp. mPRGC5 and Selenomonas sp. mPRGC8 isolated from ruminal fluid of dairy goat (Capra hircus).</title>
        <authorList>
            <person name="Poothong S."/>
            <person name="Nuengjamnong C."/>
            <person name="Tanasupawat S."/>
        </authorList>
    </citation>
    <scope>NUCLEOTIDE SEQUENCE [LARGE SCALE GENOMIC DNA]</scope>
    <source>
        <strain evidence="4">mPRGC8</strain>
    </source>
</reference>
<proteinExistence type="predicted"/>
<evidence type="ECO:0000313" key="3">
    <source>
        <dbReference type="EMBL" id="TYZ26210.1"/>
    </source>
</evidence>
<accession>A0A5D6WEA1</accession>
<organism evidence="3 4">
    <name type="scientific">Selenomonas caprae</name>
    <dbReference type="NCBI Taxonomy" id="2606905"/>
    <lineage>
        <taxon>Bacteria</taxon>
        <taxon>Bacillati</taxon>
        <taxon>Bacillota</taxon>
        <taxon>Negativicutes</taxon>
        <taxon>Selenomonadales</taxon>
        <taxon>Selenomonadaceae</taxon>
        <taxon>Selenomonas</taxon>
    </lineage>
</organism>
<dbReference type="SMART" id="SM00530">
    <property type="entry name" value="HTH_XRE"/>
    <property type="match status" value="1"/>
</dbReference>
<dbReference type="PANTHER" id="PTHR46558:SF11">
    <property type="entry name" value="HTH-TYPE TRANSCRIPTIONAL REGULATOR XRE"/>
    <property type="match status" value="1"/>
</dbReference>
<evidence type="ECO:0000259" key="2">
    <source>
        <dbReference type="PROSITE" id="PS50943"/>
    </source>
</evidence>